<keyword evidence="2" id="KW-1185">Reference proteome</keyword>
<dbReference type="Proteomes" id="UP001066276">
    <property type="component" value="Chromosome 5"/>
</dbReference>
<protein>
    <submittedName>
        <fullName evidence="1">Uncharacterized protein</fullName>
    </submittedName>
</protein>
<evidence type="ECO:0000313" key="2">
    <source>
        <dbReference type="Proteomes" id="UP001066276"/>
    </source>
</evidence>
<reference evidence="1" key="1">
    <citation type="journal article" date="2022" name="bioRxiv">
        <title>Sequencing and chromosome-scale assembly of the giantPleurodeles waltlgenome.</title>
        <authorList>
            <person name="Brown T."/>
            <person name="Elewa A."/>
            <person name="Iarovenko S."/>
            <person name="Subramanian E."/>
            <person name="Araus A.J."/>
            <person name="Petzold A."/>
            <person name="Susuki M."/>
            <person name="Suzuki K.-i.T."/>
            <person name="Hayashi T."/>
            <person name="Toyoda A."/>
            <person name="Oliveira C."/>
            <person name="Osipova E."/>
            <person name="Leigh N.D."/>
            <person name="Simon A."/>
            <person name="Yun M.H."/>
        </authorList>
    </citation>
    <scope>NUCLEOTIDE SEQUENCE</scope>
    <source>
        <strain evidence="1">20211129_DDA</strain>
        <tissue evidence="1">Liver</tissue>
    </source>
</reference>
<dbReference type="AlphaFoldDB" id="A0AAV7RM10"/>
<sequence length="131" mass="14824">MERNLQEITAVGKRLEGMDSKIHADIASFHNKLIGLDHRISLVQDKLNTPSPVNEELQYLRDKLTDLGDRSCRDNVPFLVFPEQEGEDVRAFLRNVLPTLTGLTFYPRLSFNGRIGWGPLAKILTEGHIPS</sequence>
<accession>A0AAV7RM10</accession>
<proteinExistence type="predicted"/>
<dbReference type="EMBL" id="JANPWB010000009">
    <property type="protein sequence ID" value="KAJ1153511.1"/>
    <property type="molecule type" value="Genomic_DNA"/>
</dbReference>
<organism evidence="1 2">
    <name type="scientific">Pleurodeles waltl</name>
    <name type="common">Iberian ribbed newt</name>
    <dbReference type="NCBI Taxonomy" id="8319"/>
    <lineage>
        <taxon>Eukaryota</taxon>
        <taxon>Metazoa</taxon>
        <taxon>Chordata</taxon>
        <taxon>Craniata</taxon>
        <taxon>Vertebrata</taxon>
        <taxon>Euteleostomi</taxon>
        <taxon>Amphibia</taxon>
        <taxon>Batrachia</taxon>
        <taxon>Caudata</taxon>
        <taxon>Salamandroidea</taxon>
        <taxon>Salamandridae</taxon>
        <taxon>Pleurodelinae</taxon>
        <taxon>Pleurodeles</taxon>
    </lineage>
</organism>
<name>A0AAV7RM10_PLEWA</name>
<evidence type="ECO:0000313" key="1">
    <source>
        <dbReference type="EMBL" id="KAJ1153511.1"/>
    </source>
</evidence>
<comment type="caution">
    <text evidence="1">The sequence shown here is derived from an EMBL/GenBank/DDBJ whole genome shotgun (WGS) entry which is preliminary data.</text>
</comment>
<gene>
    <name evidence="1" type="ORF">NDU88_006270</name>
</gene>